<keyword evidence="3" id="KW-1185">Reference proteome</keyword>
<dbReference type="AlphaFoldDB" id="A0AB73T7U0"/>
<dbReference type="Proteomes" id="UP000245412">
    <property type="component" value="Unassembled WGS sequence"/>
</dbReference>
<dbReference type="RefSeq" id="WP_109624974.1">
    <property type="nucleotide sequence ID" value="NZ_JANKBI010000012.1"/>
</dbReference>
<keyword evidence="1" id="KW-1133">Transmembrane helix</keyword>
<sequence length="307" mass="34720">MKRIKNIVGIIFFVSLIAGIYYLYINEKAADPKGPVLSARSESITVGLDASDQEILEGIAAFDDKDGDVSDSILIENIKKQEEGEDNAFTVTYVAFDKSNNAGRISRTLYYEDYRKPRFTLTQRLRFPENQDFSLFNYVHADDCIDGDISPFITFYGNDTIPEKPDKGIYDCTLQVKNSVGDSALLPVQIEIYEDSYEEHSLRPQIILKEYLTYIEKGDKFRPEDYLDYVNDQGILLIGPAQDKTENTDNTDNTEDMTSDAHSISVSRIDIHSDVDTDVPGIYSAEYSYKSEKTGYECNASLIVIVE</sequence>
<evidence type="ECO:0000256" key="1">
    <source>
        <dbReference type="SAM" id="Phobius"/>
    </source>
</evidence>
<proteinExistence type="predicted"/>
<organism evidence="2 3">
    <name type="scientific">Murimonas intestini</name>
    <dbReference type="NCBI Taxonomy" id="1337051"/>
    <lineage>
        <taxon>Bacteria</taxon>
        <taxon>Bacillati</taxon>
        <taxon>Bacillota</taxon>
        <taxon>Clostridia</taxon>
        <taxon>Lachnospirales</taxon>
        <taxon>Lachnospiraceae</taxon>
        <taxon>Murimonas</taxon>
    </lineage>
</organism>
<dbReference type="Gene3D" id="2.60.40.10">
    <property type="entry name" value="Immunoglobulins"/>
    <property type="match status" value="1"/>
</dbReference>
<reference evidence="2 3" key="1">
    <citation type="submission" date="2018-05" db="EMBL/GenBank/DDBJ databases">
        <authorList>
            <person name="Goeker M."/>
            <person name="Huntemann M."/>
            <person name="Clum A."/>
            <person name="Pillay M."/>
            <person name="Palaniappan K."/>
            <person name="Varghese N."/>
            <person name="Mikhailova N."/>
            <person name="Stamatis D."/>
            <person name="Reddy T."/>
            <person name="Daum C."/>
            <person name="Shapiro N."/>
            <person name="Ivanova N."/>
            <person name="Kyrpides N."/>
            <person name="Woyke T."/>
        </authorList>
    </citation>
    <scope>NUCLEOTIDE SEQUENCE [LARGE SCALE GENOMIC DNA]</scope>
    <source>
        <strain evidence="2 3">DSM 26524</strain>
    </source>
</reference>
<evidence type="ECO:0000313" key="3">
    <source>
        <dbReference type="Proteomes" id="UP000245412"/>
    </source>
</evidence>
<comment type="caution">
    <text evidence="2">The sequence shown here is derived from an EMBL/GenBank/DDBJ whole genome shotgun (WGS) entry which is preliminary data.</text>
</comment>
<dbReference type="EMBL" id="QGGY01000002">
    <property type="protein sequence ID" value="PWJ78026.1"/>
    <property type="molecule type" value="Genomic_DNA"/>
</dbReference>
<feature type="transmembrane region" description="Helical" evidence="1">
    <location>
        <begin position="7"/>
        <end position="25"/>
    </location>
</feature>
<keyword evidence="1" id="KW-0812">Transmembrane</keyword>
<name>A0AB73T7U0_9FIRM</name>
<evidence type="ECO:0008006" key="4">
    <source>
        <dbReference type="Google" id="ProtNLM"/>
    </source>
</evidence>
<keyword evidence="1" id="KW-0472">Membrane</keyword>
<gene>
    <name evidence="2" type="ORF">C7383_102159</name>
</gene>
<evidence type="ECO:0000313" key="2">
    <source>
        <dbReference type="EMBL" id="PWJ78026.1"/>
    </source>
</evidence>
<accession>A0AB73T7U0</accession>
<dbReference type="InterPro" id="IPR013783">
    <property type="entry name" value="Ig-like_fold"/>
</dbReference>
<protein>
    <recommendedName>
        <fullName evidence="4">DUF5011 domain-containing protein</fullName>
    </recommendedName>
</protein>